<gene>
    <name evidence="1" type="ORF">CEXT_176871</name>
</gene>
<keyword evidence="2" id="KW-1185">Reference proteome</keyword>
<name>A0AAV4XWB8_CAEEX</name>
<evidence type="ECO:0000313" key="2">
    <source>
        <dbReference type="Proteomes" id="UP001054945"/>
    </source>
</evidence>
<dbReference type="Proteomes" id="UP001054945">
    <property type="component" value="Unassembled WGS sequence"/>
</dbReference>
<dbReference type="AlphaFoldDB" id="A0AAV4XWB8"/>
<accession>A0AAV4XWB8</accession>
<reference evidence="1 2" key="1">
    <citation type="submission" date="2021-06" db="EMBL/GenBank/DDBJ databases">
        <title>Caerostris extrusa draft genome.</title>
        <authorList>
            <person name="Kono N."/>
            <person name="Arakawa K."/>
        </authorList>
    </citation>
    <scope>NUCLEOTIDE SEQUENCE [LARGE SCALE GENOMIC DNA]</scope>
</reference>
<comment type="caution">
    <text evidence="1">The sequence shown here is derived from an EMBL/GenBank/DDBJ whole genome shotgun (WGS) entry which is preliminary data.</text>
</comment>
<protein>
    <submittedName>
        <fullName evidence="1">Uncharacterized protein</fullName>
    </submittedName>
</protein>
<evidence type="ECO:0000313" key="1">
    <source>
        <dbReference type="EMBL" id="GIY98073.1"/>
    </source>
</evidence>
<dbReference type="EMBL" id="BPLR01018253">
    <property type="protein sequence ID" value="GIY98073.1"/>
    <property type="molecule type" value="Genomic_DNA"/>
</dbReference>
<proteinExistence type="predicted"/>
<sequence length="229" mass="26390">MLMTYPEDMHFSKSYLLSGQNPVLEWPDRSVSITGLRDRKAISIYERDDCGLLKSHGFSWKAFHRRNLRKAPACVCCCLKCLWTTRYVSSGLNGGFYLSQKGKKRFLLASSSYHLLADCEARAAFGRKNYALEIDLGFSSSSGTKDIECVEHYQRRHFLLLFILLGDCSLHRLRRCCFNAIHLLWSIPQQNVLHLRITGHRFEYRVAACLAVIERDDTMAIVVTENRIM</sequence>
<organism evidence="1 2">
    <name type="scientific">Caerostris extrusa</name>
    <name type="common">Bark spider</name>
    <name type="synonym">Caerostris bankana</name>
    <dbReference type="NCBI Taxonomy" id="172846"/>
    <lineage>
        <taxon>Eukaryota</taxon>
        <taxon>Metazoa</taxon>
        <taxon>Ecdysozoa</taxon>
        <taxon>Arthropoda</taxon>
        <taxon>Chelicerata</taxon>
        <taxon>Arachnida</taxon>
        <taxon>Araneae</taxon>
        <taxon>Araneomorphae</taxon>
        <taxon>Entelegynae</taxon>
        <taxon>Araneoidea</taxon>
        <taxon>Araneidae</taxon>
        <taxon>Caerostris</taxon>
    </lineage>
</organism>